<dbReference type="InterPro" id="IPR001304">
    <property type="entry name" value="C-type_lectin-like"/>
</dbReference>
<keyword evidence="4" id="KW-1185">Reference proteome</keyword>
<protein>
    <recommendedName>
        <fullName evidence="2">C-type lectin domain-containing protein</fullName>
    </recommendedName>
</protein>
<proteinExistence type="predicted"/>
<dbReference type="CDD" id="cd00037">
    <property type="entry name" value="CLECT"/>
    <property type="match status" value="1"/>
</dbReference>
<feature type="non-terminal residue" evidence="3">
    <location>
        <position position="1"/>
    </location>
</feature>
<dbReference type="EMBL" id="BTSY01000007">
    <property type="protein sequence ID" value="GMT35481.1"/>
    <property type="molecule type" value="Genomic_DNA"/>
</dbReference>
<gene>
    <name evidence="3" type="ORF">PFISCL1PPCAC_26778</name>
</gene>
<dbReference type="PANTHER" id="PTHR47324:SF2">
    <property type="entry name" value="EGF-LIKE DOMAIN-CONTAINING PROTEIN-RELATED"/>
    <property type="match status" value="1"/>
</dbReference>
<feature type="signal peptide" evidence="1">
    <location>
        <begin position="1"/>
        <end position="25"/>
    </location>
</feature>
<name>A0AAV5WWJ0_9BILA</name>
<dbReference type="Proteomes" id="UP001432322">
    <property type="component" value="Unassembled WGS sequence"/>
</dbReference>
<accession>A0AAV5WWJ0</accession>
<dbReference type="PANTHER" id="PTHR47324">
    <property type="entry name" value="PROTEIN IRG-7-RELATED"/>
    <property type="match status" value="1"/>
</dbReference>
<keyword evidence="1" id="KW-0732">Signal</keyword>
<organism evidence="3 4">
    <name type="scientific">Pristionchus fissidentatus</name>
    <dbReference type="NCBI Taxonomy" id="1538716"/>
    <lineage>
        <taxon>Eukaryota</taxon>
        <taxon>Metazoa</taxon>
        <taxon>Ecdysozoa</taxon>
        <taxon>Nematoda</taxon>
        <taxon>Chromadorea</taxon>
        <taxon>Rhabditida</taxon>
        <taxon>Rhabditina</taxon>
        <taxon>Diplogasteromorpha</taxon>
        <taxon>Diplogasteroidea</taxon>
        <taxon>Neodiplogasteridae</taxon>
        <taxon>Pristionchus</taxon>
    </lineage>
</organism>
<dbReference type="InterPro" id="IPR016186">
    <property type="entry name" value="C-type_lectin-like/link_sf"/>
</dbReference>
<feature type="chain" id="PRO_5043596408" description="C-type lectin domain-containing protein" evidence="1">
    <location>
        <begin position="26"/>
        <end position="187"/>
    </location>
</feature>
<dbReference type="InterPro" id="IPR016187">
    <property type="entry name" value="CTDL_fold"/>
</dbReference>
<comment type="caution">
    <text evidence="3">The sequence shown here is derived from an EMBL/GenBank/DDBJ whole genome shotgun (WGS) entry which is preliminary data.</text>
</comment>
<evidence type="ECO:0000313" key="4">
    <source>
        <dbReference type="Proteomes" id="UP001432322"/>
    </source>
</evidence>
<evidence type="ECO:0000313" key="3">
    <source>
        <dbReference type="EMBL" id="GMT35481.1"/>
    </source>
</evidence>
<dbReference type="SMART" id="SM00034">
    <property type="entry name" value="CLECT"/>
    <property type="match status" value="1"/>
</dbReference>
<evidence type="ECO:0000259" key="2">
    <source>
        <dbReference type="PROSITE" id="PS50041"/>
    </source>
</evidence>
<feature type="domain" description="C-type lectin" evidence="2">
    <location>
        <begin position="36"/>
        <end position="161"/>
    </location>
</feature>
<sequence length="187" mass="20977">GSFQITTSGIMKTVVLLLFAAIGSAQELCPPTWDQWNDSCYYYSIDEVQWINALVGCGNMGGKGGASLVTIFNDDKHDQIQSDLRGAGDNGVWLALYRDPDVGKWNWLQAGKPQVPLDSSLEKYIAPGQDMNDMTKKNMYMKADGLWYLDDWEGKHWTLCQYDLVATVSRANRKSSMAQLHRSLRAD</sequence>
<dbReference type="Gene3D" id="3.10.100.10">
    <property type="entry name" value="Mannose-Binding Protein A, subunit A"/>
    <property type="match status" value="1"/>
</dbReference>
<dbReference type="SUPFAM" id="SSF56436">
    <property type="entry name" value="C-type lectin-like"/>
    <property type="match status" value="1"/>
</dbReference>
<evidence type="ECO:0000256" key="1">
    <source>
        <dbReference type="SAM" id="SignalP"/>
    </source>
</evidence>
<dbReference type="AlphaFoldDB" id="A0AAV5WWJ0"/>
<dbReference type="PROSITE" id="PS50041">
    <property type="entry name" value="C_TYPE_LECTIN_2"/>
    <property type="match status" value="1"/>
</dbReference>
<dbReference type="InterPro" id="IPR053295">
    <property type="entry name" value="Innate_immunity_reg"/>
</dbReference>
<reference evidence="3" key="1">
    <citation type="submission" date="2023-10" db="EMBL/GenBank/DDBJ databases">
        <title>Genome assembly of Pristionchus species.</title>
        <authorList>
            <person name="Yoshida K."/>
            <person name="Sommer R.J."/>
        </authorList>
    </citation>
    <scope>NUCLEOTIDE SEQUENCE</scope>
    <source>
        <strain evidence="3">RS5133</strain>
    </source>
</reference>